<dbReference type="OrthoDB" id="60984at2759"/>
<proteinExistence type="predicted"/>
<evidence type="ECO:0000256" key="1">
    <source>
        <dbReference type="SAM" id="MobiDB-lite"/>
    </source>
</evidence>
<evidence type="ECO:0000313" key="2">
    <source>
        <dbReference type="EMBL" id="GFY40571.1"/>
    </source>
</evidence>
<keyword evidence="3" id="KW-1185">Reference proteome</keyword>
<dbReference type="AlphaFoldDB" id="A0A8X6WVG2"/>
<dbReference type="Proteomes" id="UP000886998">
    <property type="component" value="Unassembled WGS sequence"/>
</dbReference>
<evidence type="ECO:0000313" key="3">
    <source>
        <dbReference type="Proteomes" id="UP000886998"/>
    </source>
</evidence>
<accession>A0A8X6WVG2</accession>
<reference evidence="2" key="1">
    <citation type="submission" date="2020-08" db="EMBL/GenBank/DDBJ databases">
        <title>Multicomponent nature underlies the extraordinary mechanical properties of spider dragline silk.</title>
        <authorList>
            <person name="Kono N."/>
            <person name="Nakamura H."/>
            <person name="Mori M."/>
            <person name="Yoshida Y."/>
            <person name="Ohtoshi R."/>
            <person name="Malay A.D."/>
            <person name="Moran D.A.P."/>
            <person name="Tomita M."/>
            <person name="Numata K."/>
            <person name="Arakawa K."/>
        </authorList>
    </citation>
    <scope>NUCLEOTIDE SEQUENCE</scope>
</reference>
<name>A0A8X6WVG2_9ARAC</name>
<feature type="region of interest" description="Disordered" evidence="1">
    <location>
        <begin position="1"/>
        <end position="20"/>
    </location>
</feature>
<protein>
    <submittedName>
        <fullName evidence="2">Glucose-6-phosphate 1-dehydrogenase</fullName>
    </submittedName>
</protein>
<dbReference type="EMBL" id="BMAV01001984">
    <property type="protein sequence ID" value="GFY40571.1"/>
    <property type="molecule type" value="Genomic_DNA"/>
</dbReference>
<organism evidence="2 3">
    <name type="scientific">Trichonephila inaurata madagascariensis</name>
    <dbReference type="NCBI Taxonomy" id="2747483"/>
    <lineage>
        <taxon>Eukaryota</taxon>
        <taxon>Metazoa</taxon>
        <taxon>Ecdysozoa</taxon>
        <taxon>Arthropoda</taxon>
        <taxon>Chelicerata</taxon>
        <taxon>Arachnida</taxon>
        <taxon>Araneae</taxon>
        <taxon>Araneomorphae</taxon>
        <taxon>Entelegynae</taxon>
        <taxon>Araneoidea</taxon>
        <taxon>Nephilidae</taxon>
        <taxon>Trichonephila</taxon>
        <taxon>Trichonephila inaurata</taxon>
    </lineage>
</organism>
<feature type="non-terminal residue" evidence="2">
    <location>
        <position position="1"/>
    </location>
</feature>
<gene>
    <name evidence="2" type="primary">g6pd</name>
    <name evidence="2" type="ORF">TNIN_428091</name>
</gene>
<sequence length="20" mass="2363">NEDIQFQHCGIDDNEELKKS</sequence>
<comment type="caution">
    <text evidence="2">The sequence shown here is derived from an EMBL/GenBank/DDBJ whole genome shotgun (WGS) entry which is preliminary data.</text>
</comment>